<organism evidence="2 3">
    <name type="scientific">Helobdella robusta</name>
    <name type="common">Californian leech</name>
    <dbReference type="NCBI Taxonomy" id="6412"/>
    <lineage>
        <taxon>Eukaryota</taxon>
        <taxon>Metazoa</taxon>
        <taxon>Spiralia</taxon>
        <taxon>Lophotrochozoa</taxon>
        <taxon>Annelida</taxon>
        <taxon>Clitellata</taxon>
        <taxon>Hirudinea</taxon>
        <taxon>Rhynchobdellida</taxon>
        <taxon>Glossiphoniidae</taxon>
        <taxon>Helobdella</taxon>
    </lineage>
</organism>
<sequence>MAKHSKKMSWTATTWANTLHRILVSLSTKVTSLTELQTEYLLVPSKIVKVDGLKLVEKFKGLLEALFLKKSVALQHYNTTTLQHYSTTTLTMTMVIKIMIARQ</sequence>
<dbReference type="KEGG" id="hro:HELRODRAFT_179628"/>
<reference evidence="3" key="1">
    <citation type="submission" date="2012-12" db="EMBL/GenBank/DDBJ databases">
        <authorList>
            <person name="Hellsten U."/>
            <person name="Grimwood J."/>
            <person name="Chapman J.A."/>
            <person name="Shapiro H."/>
            <person name="Aerts A."/>
            <person name="Otillar R.P."/>
            <person name="Terry A.Y."/>
            <person name="Boore J.L."/>
            <person name="Simakov O."/>
            <person name="Marletaz F."/>
            <person name="Cho S.-J."/>
            <person name="Edsinger-Gonzales E."/>
            <person name="Havlak P."/>
            <person name="Kuo D.-H."/>
            <person name="Larsson T."/>
            <person name="Lv J."/>
            <person name="Arendt D."/>
            <person name="Savage R."/>
            <person name="Osoegawa K."/>
            <person name="de Jong P."/>
            <person name="Lindberg D.R."/>
            <person name="Seaver E.C."/>
            <person name="Weisblat D.A."/>
            <person name="Putnam N.H."/>
            <person name="Grigoriev I.V."/>
            <person name="Rokhsar D.S."/>
        </authorList>
    </citation>
    <scope>NUCLEOTIDE SEQUENCE</scope>
</reference>
<dbReference type="EnsemblMetazoa" id="HelroT179628">
    <property type="protein sequence ID" value="HelroP179628"/>
    <property type="gene ID" value="HelroG179628"/>
</dbReference>
<protein>
    <submittedName>
        <fullName evidence="1 2">Uncharacterized protein</fullName>
    </submittedName>
</protein>
<name>T1FEY6_HELRO</name>
<reference evidence="1 3" key="2">
    <citation type="journal article" date="2013" name="Nature">
        <title>Insights into bilaterian evolution from three spiralian genomes.</title>
        <authorList>
            <person name="Simakov O."/>
            <person name="Marletaz F."/>
            <person name="Cho S.J."/>
            <person name="Edsinger-Gonzales E."/>
            <person name="Havlak P."/>
            <person name="Hellsten U."/>
            <person name="Kuo D.H."/>
            <person name="Larsson T."/>
            <person name="Lv J."/>
            <person name="Arendt D."/>
            <person name="Savage R."/>
            <person name="Osoegawa K."/>
            <person name="de Jong P."/>
            <person name="Grimwood J."/>
            <person name="Chapman J.A."/>
            <person name="Shapiro H."/>
            <person name="Aerts A."/>
            <person name="Otillar R.P."/>
            <person name="Terry A.Y."/>
            <person name="Boore J.L."/>
            <person name="Grigoriev I.V."/>
            <person name="Lindberg D.R."/>
            <person name="Seaver E.C."/>
            <person name="Weisblat D.A."/>
            <person name="Putnam N.H."/>
            <person name="Rokhsar D.S."/>
        </authorList>
    </citation>
    <scope>NUCLEOTIDE SEQUENCE</scope>
</reference>
<dbReference type="Proteomes" id="UP000015101">
    <property type="component" value="Unassembled WGS sequence"/>
</dbReference>
<gene>
    <name evidence="2" type="primary">20207385</name>
    <name evidence="1" type="ORF">HELRODRAFT_179628</name>
</gene>
<accession>T1FEY6</accession>
<dbReference type="EMBL" id="AMQM01006903">
    <property type="status" value="NOT_ANNOTATED_CDS"/>
    <property type="molecule type" value="Genomic_DNA"/>
</dbReference>
<dbReference type="InParanoid" id="T1FEY6"/>
<evidence type="ECO:0000313" key="3">
    <source>
        <dbReference type="Proteomes" id="UP000015101"/>
    </source>
</evidence>
<dbReference type="HOGENOM" id="CLU_2266629_0_0_1"/>
<dbReference type="EMBL" id="KB097536">
    <property type="protein sequence ID" value="ESN95283.1"/>
    <property type="molecule type" value="Genomic_DNA"/>
</dbReference>
<dbReference type="CTD" id="20207385"/>
<dbReference type="GeneID" id="20207385"/>
<proteinExistence type="predicted"/>
<dbReference type="AlphaFoldDB" id="T1FEY6"/>
<evidence type="ECO:0000313" key="1">
    <source>
        <dbReference type="EMBL" id="ESN95283.1"/>
    </source>
</evidence>
<reference evidence="2" key="3">
    <citation type="submission" date="2015-06" db="UniProtKB">
        <authorList>
            <consortium name="EnsemblMetazoa"/>
        </authorList>
    </citation>
    <scope>IDENTIFICATION</scope>
</reference>
<evidence type="ECO:0000313" key="2">
    <source>
        <dbReference type="EnsemblMetazoa" id="HelroP179628"/>
    </source>
</evidence>
<dbReference type="RefSeq" id="XP_009026682.1">
    <property type="nucleotide sequence ID" value="XM_009028434.1"/>
</dbReference>
<keyword evidence="3" id="KW-1185">Reference proteome</keyword>